<keyword evidence="3" id="KW-1185">Reference proteome</keyword>
<dbReference type="Pfam" id="PF13474">
    <property type="entry name" value="SnoaL_3"/>
    <property type="match status" value="1"/>
</dbReference>
<proteinExistence type="predicted"/>
<evidence type="ECO:0000313" key="3">
    <source>
        <dbReference type="Proteomes" id="UP000192486"/>
    </source>
</evidence>
<reference evidence="2 3" key="1">
    <citation type="submission" date="2016-04" db="EMBL/GenBank/DDBJ databases">
        <title>Comparative Genomics and Epigenetics of Sporosarcina ureae.</title>
        <authorList>
            <person name="Oliver A.S."/>
            <person name="Cooper K.K."/>
        </authorList>
    </citation>
    <scope>NUCLEOTIDE SEQUENCE [LARGE SCALE GENOMIC DNA]</scope>
    <source>
        <strain evidence="2 3">S204</strain>
    </source>
</reference>
<feature type="domain" description="SnoaL-like" evidence="1">
    <location>
        <begin position="9"/>
        <end position="121"/>
    </location>
</feature>
<protein>
    <submittedName>
        <fullName evidence="2">DUF4440 domain-containing protein</fullName>
    </submittedName>
</protein>
<dbReference type="NCBIfam" id="TIGR02246">
    <property type="entry name" value="SgcJ/EcaC family oxidoreductase"/>
    <property type="match status" value="1"/>
</dbReference>
<dbReference type="InterPro" id="IPR011944">
    <property type="entry name" value="Steroid_delta5-4_isomerase"/>
</dbReference>
<accession>A0ABM6JRQ3</accession>
<dbReference type="SUPFAM" id="SSF54427">
    <property type="entry name" value="NTF2-like"/>
    <property type="match status" value="1"/>
</dbReference>
<sequence length="150" mass="16818">MNISKIDEINSLYRRLIDTWNNRDAKGMAELFTEQGIQIGFDGSKMVGREDILSHLASIFENHPTAPFVTKVKDVRAVGTDTAIVQAIAGMIPPGKTDIEPTVNALQTLVTVNKDGNWKIELFQNTPAQFHGRPELVEQMTDELRRLINE</sequence>
<dbReference type="Proteomes" id="UP000192486">
    <property type="component" value="Chromosome"/>
</dbReference>
<dbReference type="RefSeq" id="WP_029053773.1">
    <property type="nucleotide sequence ID" value="NZ_CP015108.1"/>
</dbReference>
<dbReference type="InterPro" id="IPR037401">
    <property type="entry name" value="SnoaL-like"/>
</dbReference>
<dbReference type="Gene3D" id="3.10.450.50">
    <property type="match status" value="1"/>
</dbReference>
<organism evidence="2 3">
    <name type="scientific">Sporosarcina ureae</name>
    <dbReference type="NCBI Taxonomy" id="1571"/>
    <lineage>
        <taxon>Bacteria</taxon>
        <taxon>Bacillati</taxon>
        <taxon>Bacillota</taxon>
        <taxon>Bacilli</taxon>
        <taxon>Bacillales</taxon>
        <taxon>Caryophanaceae</taxon>
        <taxon>Sporosarcina</taxon>
    </lineage>
</organism>
<name>A0ABM6JRQ3_SPOUR</name>
<evidence type="ECO:0000313" key="2">
    <source>
        <dbReference type="EMBL" id="ARF12824.1"/>
    </source>
</evidence>
<dbReference type="InterPro" id="IPR032710">
    <property type="entry name" value="NTF2-like_dom_sf"/>
</dbReference>
<dbReference type="EMBL" id="CP015108">
    <property type="protein sequence ID" value="ARF12824.1"/>
    <property type="molecule type" value="Genomic_DNA"/>
</dbReference>
<gene>
    <name evidence="2" type="ORF">SporoS204_00740</name>
</gene>
<evidence type="ECO:0000259" key="1">
    <source>
        <dbReference type="Pfam" id="PF13474"/>
    </source>
</evidence>